<dbReference type="PROSITE" id="PS51352">
    <property type="entry name" value="THIOREDOXIN_2"/>
    <property type="match status" value="1"/>
</dbReference>
<keyword evidence="3" id="KW-1185">Reference proteome</keyword>
<sequence>MNKSVKNVLVLLIVISVVYFGNRAVQSYLGQQALEALPFPVYSLEEGKQKAKQSDKLILADYSAIWCPNCRKLDQRVFSHPDIADTVKKNFSYVRVDFDSDEGQAFAEKFKLMGFPRVLVLSANGDKIVEMPLVFDPKTYNDNLQKVIAIRGN</sequence>
<proteinExistence type="predicted"/>
<evidence type="ECO:0000313" key="3">
    <source>
        <dbReference type="Proteomes" id="UP001156601"/>
    </source>
</evidence>
<evidence type="ECO:0000259" key="1">
    <source>
        <dbReference type="PROSITE" id="PS51352"/>
    </source>
</evidence>
<name>A0AA37WJN4_9ALTE</name>
<accession>A0AA37WJN4</accession>
<dbReference type="EMBL" id="BSOT01000009">
    <property type="protein sequence ID" value="GLR72438.1"/>
    <property type="molecule type" value="Genomic_DNA"/>
</dbReference>
<dbReference type="Gene3D" id="3.40.30.10">
    <property type="entry name" value="Glutaredoxin"/>
    <property type="match status" value="1"/>
</dbReference>
<feature type="domain" description="Thioredoxin" evidence="1">
    <location>
        <begin position="30"/>
        <end position="152"/>
    </location>
</feature>
<comment type="caution">
    <text evidence="2">The sequence shown here is derived from an EMBL/GenBank/DDBJ whole genome shotgun (WGS) entry which is preliminary data.</text>
</comment>
<dbReference type="SUPFAM" id="SSF52833">
    <property type="entry name" value="Thioredoxin-like"/>
    <property type="match status" value="1"/>
</dbReference>
<gene>
    <name evidence="2" type="ORF">GCM10007852_33460</name>
</gene>
<evidence type="ECO:0000313" key="2">
    <source>
        <dbReference type="EMBL" id="GLR72438.1"/>
    </source>
</evidence>
<dbReference type="InterPro" id="IPR036249">
    <property type="entry name" value="Thioredoxin-like_sf"/>
</dbReference>
<reference evidence="2" key="2">
    <citation type="submission" date="2023-01" db="EMBL/GenBank/DDBJ databases">
        <title>Draft genome sequence of Agaribacter marinus strain NBRC 110023.</title>
        <authorList>
            <person name="Sun Q."/>
            <person name="Mori K."/>
        </authorList>
    </citation>
    <scope>NUCLEOTIDE SEQUENCE</scope>
    <source>
        <strain evidence="2">NBRC 110023</strain>
    </source>
</reference>
<dbReference type="RefSeq" id="WP_284218848.1">
    <property type="nucleotide sequence ID" value="NZ_BSOT01000009.1"/>
</dbReference>
<organism evidence="2 3">
    <name type="scientific">Agaribacter marinus</name>
    <dbReference type="NCBI Taxonomy" id="1431249"/>
    <lineage>
        <taxon>Bacteria</taxon>
        <taxon>Pseudomonadati</taxon>
        <taxon>Pseudomonadota</taxon>
        <taxon>Gammaproteobacteria</taxon>
        <taxon>Alteromonadales</taxon>
        <taxon>Alteromonadaceae</taxon>
        <taxon>Agaribacter</taxon>
    </lineage>
</organism>
<dbReference type="Pfam" id="PF13899">
    <property type="entry name" value="Thioredoxin_7"/>
    <property type="match status" value="1"/>
</dbReference>
<dbReference type="Proteomes" id="UP001156601">
    <property type="component" value="Unassembled WGS sequence"/>
</dbReference>
<protein>
    <recommendedName>
        <fullName evidence="1">Thioredoxin domain-containing protein</fullName>
    </recommendedName>
</protein>
<dbReference type="AlphaFoldDB" id="A0AA37WJN4"/>
<dbReference type="InterPro" id="IPR013766">
    <property type="entry name" value="Thioredoxin_domain"/>
</dbReference>
<reference evidence="2" key="1">
    <citation type="journal article" date="2014" name="Int. J. Syst. Evol. Microbiol.">
        <title>Complete genome sequence of Corynebacterium casei LMG S-19264T (=DSM 44701T), isolated from a smear-ripened cheese.</title>
        <authorList>
            <consortium name="US DOE Joint Genome Institute (JGI-PGF)"/>
            <person name="Walter F."/>
            <person name="Albersmeier A."/>
            <person name="Kalinowski J."/>
            <person name="Ruckert C."/>
        </authorList>
    </citation>
    <scope>NUCLEOTIDE SEQUENCE</scope>
    <source>
        <strain evidence="2">NBRC 110023</strain>
    </source>
</reference>